<evidence type="ECO:0000313" key="10">
    <source>
        <dbReference type="Proteomes" id="UP000183924"/>
    </source>
</evidence>
<dbReference type="EMBL" id="LUKY01000033">
    <property type="protein sequence ID" value="OIZ94231.1"/>
    <property type="molecule type" value="Genomic_DNA"/>
</dbReference>
<protein>
    <recommendedName>
        <fullName evidence="11">LD-carboxypeptidase</fullName>
    </recommendedName>
</protein>
<gene>
    <name evidence="9" type="ORF">A1D18_05100</name>
</gene>
<evidence type="ECO:0000256" key="3">
    <source>
        <dbReference type="ARBA" id="ARBA00022670"/>
    </source>
</evidence>
<dbReference type="Pfam" id="PF17676">
    <property type="entry name" value="Peptidase_S66C"/>
    <property type="match status" value="1"/>
</dbReference>
<evidence type="ECO:0000256" key="5">
    <source>
        <dbReference type="ARBA" id="ARBA00022825"/>
    </source>
</evidence>
<dbReference type="GO" id="GO:0006508">
    <property type="term" value="P:proteolysis"/>
    <property type="evidence" value="ECO:0007669"/>
    <property type="project" value="UniProtKB-KW"/>
</dbReference>
<keyword evidence="10" id="KW-1185">Reference proteome</keyword>
<dbReference type="GO" id="GO:0008236">
    <property type="term" value="F:serine-type peptidase activity"/>
    <property type="evidence" value="ECO:0007669"/>
    <property type="project" value="UniProtKB-KW"/>
</dbReference>
<evidence type="ECO:0000259" key="7">
    <source>
        <dbReference type="Pfam" id="PF02016"/>
    </source>
</evidence>
<dbReference type="Pfam" id="PF02016">
    <property type="entry name" value="Peptidase_S66"/>
    <property type="match status" value="1"/>
</dbReference>
<comment type="similarity">
    <text evidence="1">Belongs to the peptidase S66 family.</text>
</comment>
<sequence length="316" mass="36026">MHLAFRKKMDNFKPWQTLKKNSIVDIIAPAGGIAETSIIEKLKNLLQSWQLIPRIFPDLLGPDLLCANSDEKRFQQLKDALFNTDSQAIWCLRGGYGCTRLIPYLLELIAPEKCKLFIGFSDITALHLFLQQKWHWQTLHGPSLNQVAHHLIEEENSNELKEIIFGQIQQLDYLLHPYHKPINSLDFISAPITGGSLSLVQTSLGTDWQIETKDKILFLEDVNEVAYRIDRMLQHLQQSGILSHVKAILLGDFTFPTKLEEEKKIQAVLERFAKEQNLPVLCCPNIGHGKKNRSLPFGTPALLDFNKNQLTIKITG</sequence>
<keyword evidence="2" id="KW-0121">Carboxypeptidase</keyword>
<feature type="domain" description="LD-carboxypeptidase N-terminal" evidence="7">
    <location>
        <begin position="24"/>
        <end position="141"/>
    </location>
</feature>
<evidence type="ECO:0000256" key="4">
    <source>
        <dbReference type="ARBA" id="ARBA00022801"/>
    </source>
</evidence>
<dbReference type="InterPro" id="IPR040449">
    <property type="entry name" value="Peptidase_S66_N"/>
</dbReference>
<dbReference type="InterPro" id="IPR027461">
    <property type="entry name" value="Carboxypeptidase_A_C_sf"/>
</dbReference>
<dbReference type="Proteomes" id="UP000183924">
    <property type="component" value="Unassembled WGS sequence"/>
</dbReference>
<keyword evidence="5" id="KW-0720">Serine protease</keyword>
<keyword evidence="4" id="KW-0378">Hydrolase</keyword>
<dbReference type="STRING" id="1225476.A1D18_05100"/>
<evidence type="ECO:0000256" key="6">
    <source>
        <dbReference type="PIRSR" id="PIRSR028757-1"/>
    </source>
</evidence>
<dbReference type="InterPro" id="IPR027478">
    <property type="entry name" value="LdcA_N"/>
</dbReference>
<dbReference type="CDD" id="cd07025">
    <property type="entry name" value="Peptidase_S66"/>
    <property type="match status" value="1"/>
</dbReference>
<comment type="caution">
    <text evidence="9">The sequence shown here is derived from an EMBL/GenBank/DDBJ whole genome shotgun (WGS) entry which is preliminary data.</text>
</comment>
<reference evidence="9 10" key="1">
    <citation type="submission" date="2016-03" db="EMBL/GenBank/DDBJ databases">
        <title>Comparative genomics of Rickettsiella.</title>
        <authorList>
            <person name="Chandler C."/>
            <person name="Wang Y."/>
        </authorList>
    </citation>
    <scope>NUCLEOTIDE SEQUENCE [LARGE SCALE GENOMIC DNA]</scope>
    <source>
        <strain evidence="9 10">RCFS May 2013</strain>
    </source>
</reference>
<feature type="domain" description="LD-carboxypeptidase C-terminal" evidence="8">
    <location>
        <begin position="191"/>
        <end position="301"/>
    </location>
</feature>
<dbReference type="PANTHER" id="PTHR30237:SF2">
    <property type="entry name" value="MUREIN TETRAPEPTIDE CARBOXYPEPTIDASE"/>
    <property type="match status" value="1"/>
</dbReference>
<proteinExistence type="inferred from homology"/>
<accession>A0A1J8PA20</accession>
<dbReference type="OrthoDB" id="9807329at2"/>
<feature type="active site" description="Nucleophile" evidence="6">
    <location>
        <position position="121"/>
    </location>
</feature>
<dbReference type="AlphaFoldDB" id="A0A1J8PA20"/>
<dbReference type="InterPro" id="IPR040921">
    <property type="entry name" value="Peptidase_S66C"/>
</dbReference>
<keyword evidence="3" id="KW-0645">Protease</keyword>
<evidence type="ECO:0000313" key="9">
    <source>
        <dbReference type="EMBL" id="OIZ94231.1"/>
    </source>
</evidence>
<feature type="active site" description="Charge relay system" evidence="6">
    <location>
        <position position="220"/>
    </location>
</feature>
<dbReference type="PIRSF" id="PIRSF028757">
    <property type="entry name" value="LD-carboxypeptidase"/>
    <property type="match status" value="1"/>
</dbReference>
<organism evidence="9 10">
    <name type="scientific">Candidatus Rickettsiella isopodorum</name>
    <dbReference type="NCBI Taxonomy" id="1225476"/>
    <lineage>
        <taxon>Bacteria</taxon>
        <taxon>Pseudomonadati</taxon>
        <taxon>Pseudomonadota</taxon>
        <taxon>Gammaproteobacteria</taxon>
        <taxon>Legionellales</taxon>
        <taxon>Coxiellaceae</taxon>
        <taxon>Rickettsiella</taxon>
    </lineage>
</organism>
<name>A0A1J8PA20_9COXI</name>
<dbReference type="InterPro" id="IPR003507">
    <property type="entry name" value="S66_fam"/>
</dbReference>
<dbReference type="GO" id="GO:0004180">
    <property type="term" value="F:carboxypeptidase activity"/>
    <property type="evidence" value="ECO:0007669"/>
    <property type="project" value="UniProtKB-KW"/>
</dbReference>
<dbReference type="InterPro" id="IPR029062">
    <property type="entry name" value="Class_I_gatase-like"/>
</dbReference>
<evidence type="ECO:0008006" key="11">
    <source>
        <dbReference type="Google" id="ProtNLM"/>
    </source>
</evidence>
<dbReference type="Gene3D" id="3.40.50.10740">
    <property type="entry name" value="Class I glutamine amidotransferase-like"/>
    <property type="match status" value="1"/>
</dbReference>
<feature type="active site" description="Charge relay system" evidence="6">
    <location>
        <position position="288"/>
    </location>
</feature>
<dbReference type="PANTHER" id="PTHR30237">
    <property type="entry name" value="MURAMOYLTETRAPEPTIDE CARBOXYPEPTIDASE"/>
    <property type="match status" value="1"/>
</dbReference>
<dbReference type="SUPFAM" id="SSF141986">
    <property type="entry name" value="LD-carboxypeptidase A C-terminal domain-like"/>
    <property type="match status" value="1"/>
</dbReference>
<evidence type="ECO:0000256" key="2">
    <source>
        <dbReference type="ARBA" id="ARBA00022645"/>
    </source>
</evidence>
<dbReference type="Gene3D" id="3.50.30.60">
    <property type="entry name" value="LD-carboxypeptidase A C-terminal domain-like"/>
    <property type="match status" value="1"/>
</dbReference>
<evidence type="ECO:0000256" key="1">
    <source>
        <dbReference type="ARBA" id="ARBA00010233"/>
    </source>
</evidence>
<dbReference type="SUPFAM" id="SSF52317">
    <property type="entry name" value="Class I glutamine amidotransferase-like"/>
    <property type="match status" value="1"/>
</dbReference>
<evidence type="ECO:0000259" key="8">
    <source>
        <dbReference type="Pfam" id="PF17676"/>
    </source>
</evidence>